<sequence>MKVLISTLLLLLTGCIKVGPVNIDTSMILLVRDSSGTDLLHPTTGRFSASGINLYYLKEGEKQQVYFPHLNAPKGFRIEENELKKNEYMLVLFPYDDLPLSTTIIQWGQADFDTITCEITHEGSSRYCTKIWYNQELKWDFKIASANYNPNNGRGSRWFEVVK</sequence>
<dbReference type="EMBL" id="JACHGF010000003">
    <property type="protein sequence ID" value="MBB5284322.1"/>
    <property type="molecule type" value="Genomic_DNA"/>
</dbReference>
<dbReference type="Proteomes" id="UP000557307">
    <property type="component" value="Unassembled WGS sequence"/>
</dbReference>
<evidence type="ECO:0008006" key="3">
    <source>
        <dbReference type="Google" id="ProtNLM"/>
    </source>
</evidence>
<evidence type="ECO:0000313" key="1">
    <source>
        <dbReference type="EMBL" id="MBB5284322.1"/>
    </source>
</evidence>
<comment type="caution">
    <text evidence="1">The sequence shown here is derived from an EMBL/GenBank/DDBJ whole genome shotgun (WGS) entry which is preliminary data.</text>
</comment>
<accession>A0A840TRY4</accession>
<dbReference type="RefSeq" id="WP_184174271.1">
    <property type="nucleotide sequence ID" value="NZ_JACHGF010000003.1"/>
</dbReference>
<evidence type="ECO:0000313" key="2">
    <source>
        <dbReference type="Proteomes" id="UP000557307"/>
    </source>
</evidence>
<protein>
    <recommendedName>
        <fullName evidence="3">Lipoprotein</fullName>
    </recommendedName>
</protein>
<name>A0A840TRY4_9BACT</name>
<keyword evidence="2" id="KW-1185">Reference proteome</keyword>
<gene>
    <name evidence="1" type="ORF">HNQ92_002465</name>
</gene>
<dbReference type="AlphaFoldDB" id="A0A840TRY4"/>
<dbReference type="PROSITE" id="PS51257">
    <property type="entry name" value="PROKAR_LIPOPROTEIN"/>
    <property type="match status" value="1"/>
</dbReference>
<reference evidence="1 2" key="1">
    <citation type="submission" date="2020-08" db="EMBL/GenBank/DDBJ databases">
        <title>Genomic Encyclopedia of Type Strains, Phase IV (KMG-IV): sequencing the most valuable type-strain genomes for metagenomic binning, comparative biology and taxonomic classification.</title>
        <authorList>
            <person name="Goeker M."/>
        </authorList>
    </citation>
    <scope>NUCLEOTIDE SEQUENCE [LARGE SCALE GENOMIC DNA]</scope>
    <source>
        <strain evidence="1 2">DSM 105074</strain>
    </source>
</reference>
<proteinExistence type="predicted"/>
<organism evidence="1 2">
    <name type="scientific">Rhabdobacter roseus</name>
    <dbReference type="NCBI Taxonomy" id="1655419"/>
    <lineage>
        <taxon>Bacteria</taxon>
        <taxon>Pseudomonadati</taxon>
        <taxon>Bacteroidota</taxon>
        <taxon>Cytophagia</taxon>
        <taxon>Cytophagales</taxon>
        <taxon>Cytophagaceae</taxon>
        <taxon>Rhabdobacter</taxon>
    </lineage>
</organism>